<accession>A0AAJ8BQ12</accession>
<proteinExistence type="predicted"/>
<dbReference type="GeneID" id="84590605"/>
<dbReference type="AlphaFoldDB" id="A0AAJ8BQ12"/>
<dbReference type="VEuPathDB" id="FungiDB:An03g00800"/>
<gene>
    <name evidence="1" type="ORF">An03g00800</name>
</gene>
<dbReference type="RefSeq" id="XP_059600180.1">
    <property type="nucleotide sequence ID" value="XM_059746870.1"/>
</dbReference>
<evidence type="ECO:0000313" key="1">
    <source>
        <dbReference type="RefSeq" id="XP_059600180.1"/>
    </source>
</evidence>
<organism evidence="1">
    <name type="scientific">Aspergillus niger</name>
    <dbReference type="NCBI Taxonomy" id="5061"/>
    <lineage>
        <taxon>Eukaryota</taxon>
        <taxon>Fungi</taxon>
        <taxon>Dikarya</taxon>
        <taxon>Ascomycota</taxon>
        <taxon>Pezizomycotina</taxon>
        <taxon>Eurotiomycetes</taxon>
        <taxon>Eurotiomycetidae</taxon>
        <taxon>Eurotiales</taxon>
        <taxon>Aspergillaceae</taxon>
        <taxon>Aspergillus</taxon>
        <taxon>Aspergillus subgen. Circumdati</taxon>
    </lineage>
</organism>
<dbReference type="KEGG" id="ang:An03g00800"/>
<reference evidence="1" key="1">
    <citation type="submission" date="2025-02" db="EMBL/GenBank/DDBJ databases">
        <authorList>
            <consortium name="NCBI Genome Project"/>
        </authorList>
    </citation>
    <scope>NUCLEOTIDE SEQUENCE</scope>
</reference>
<name>A0AAJ8BQ12_ASPNG</name>
<sequence length="138" mass="14749">MNYDCGSQIASARDSLVENYSEISAAALLVLAPKGQCTTTPVAFGDRALLSITPQSYPCIKPTNSISCLDTEYTGRFSDGATSCATPAPPSSSAQPLMQGCLSDSLRLSQGDAIIEAITSRSEKEEYMERELVTRVEK</sequence>
<protein>
    <submittedName>
        <fullName evidence="1">Uncharacterized protein</fullName>
    </submittedName>
</protein>
<reference evidence="1" key="2">
    <citation type="submission" date="2025-08" db="UniProtKB">
        <authorList>
            <consortium name="RefSeq"/>
        </authorList>
    </citation>
    <scope>IDENTIFICATION</scope>
</reference>